<name>A0ABQ9WVG9_9EUKA</name>
<gene>
    <name evidence="2" type="ORF">BLNAU_21592</name>
</gene>
<proteinExistence type="predicted"/>
<keyword evidence="3" id="KW-1185">Reference proteome</keyword>
<evidence type="ECO:0000313" key="3">
    <source>
        <dbReference type="Proteomes" id="UP001281761"/>
    </source>
</evidence>
<accession>A0ABQ9WVG9</accession>
<comment type="caution">
    <text evidence="2">The sequence shown here is derived from an EMBL/GenBank/DDBJ whole genome shotgun (WGS) entry which is preliminary data.</text>
</comment>
<organism evidence="2 3">
    <name type="scientific">Blattamonas nauphoetae</name>
    <dbReference type="NCBI Taxonomy" id="2049346"/>
    <lineage>
        <taxon>Eukaryota</taxon>
        <taxon>Metamonada</taxon>
        <taxon>Preaxostyla</taxon>
        <taxon>Oxymonadida</taxon>
        <taxon>Blattamonas</taxon>
    </lineage>
</organism>
<dbReference type="Proteomes" id="UP001281761">
    <property type="component" value="Unassembled WGS sequence"/>
</dbReference>
<feature type="region of interest" description="Disordered" evidence="1">
    <location>
        <begin position="172"/>
        <end position="193"/>
    </location>
</feature>
<evidence type="ECO:0000256" key="1">
    <source>
        <dbReference type="SAM" id="MobiDB-lite"/>
    </source>
</evidence>
<sequence>MKFVQSSDHFFVPTVALKELGLASEEETWTIKEGQTYHGDLAHLGSEPNMEEMVFLLGYTVDGHSLDSSIANITPVCISNETQEHPAKGAKRTTEFHHDLVGNQRLKYDRLQVKLFSADMQTTSFGNDNEVEIVNKDRNDQSQKITKCAHFDDNRQFPIPSSPFRIVSASSPILEQAPSVPPVGQAELDDVDT</sequence>
<dbReference type="EMBL" id="JARBJD010000344">
    <property type="protein sequence ID" value="KAK2943485.1"/>
    <property type="molecule type" value="Genomic_DNA"/>
</dbReference>
<reference evidence="2 3" key="1">
    <citation type="journal article" date="2022" name="bioRxiv">
        <title>Genomics of Preaxostyla Flagellates Illuminates Evolutionary Transitions and the Path Towards Mitochondrial Loss.</title>
        <authorList>
            <person name="Novak L.V.F."/>
            <person name="Treitli S.C."/>
            <person name="Pyrih J."/>
            <person name="Halakuc P."/>
            <person name="Pipaliya S.V."/>
            <person name="Vacek V."/>
            <person name="Brzon O."/>
            <person name="Soukal P."/>
            <person name="Eme L."/>
            <person name="Dacks J.B."/>
            <person name="Karnkowska A."/>
            <person name="Elias M."/>
            <person name="Hampl V."/>
        </authorList>
    </citation>
    <scope>NUCLEOTIDE SEQUENCE [LARGE SCALE GENOMIC DNA]</scope>
    <source>
        <strain evidence="2">NAU3</strain>
        <tissue evidence="2">Gut</tissue>
    </source>
</reference>
<evidence type="ECO:0000313" key="2">
    <source>
        <dbReference type="EMBL" id="KAK2943485.1"/>
    </source>
</evidence>
<protein>
    <submittedName>
        <fullName evidence="2">Uncharacterized protein</fullName>
    </submittedName>
</protein>